<feature type="signal peptide" evidence="1">
    <location>
        <begin position="1"/>
        <end position="29"/>
    </location>
</feature>
<dbReference type="AlphaFoldDB" id="A0A3B0CLL9"/>
<gene>
    <name evidence="3" type="ORF">D7M11_03625</name>
</gene>
<sequence>MRGDDRTMRNKWMGYTLVFSLCMSLLAPAARSQAAEKSVMVTLPDFQVSLNGHKVENQYRDYPLLVYNGITYFPMTWYDSRLLGLESTWSQAEGLIIKQSPVTSSYMPSLSDRRNASVYTAEIPDTAVAINGGTIDNAKEEHPLLSFRDVTYFPLTWRFAHDQFGWDYEWGNSAGLTIRSHNPQLLTLDMPADTSVNDVALYKGYYYYAVTNENEMTFHVYRAPMQQPNDKEEIYSYTLSSRYGLSGGLSFQIRDNTLWFSYHIGGATMGHDEYVRIGDDGKAELMHVGYLNFRETPYGTLIINYGVPPRSGNLYLSPPGEESTIRKAVGDPSLMFGWHVTYGSGFGAGHDSSSPAIIGDDAYVLGSRGQTDPNKIYKINLKTGESGKVVDAEVSRFRILDSMLYYVKDADKALYASELDGTGEMLLSDFAVTWFDSAEGNVFYTTPSSELYWANPDGEDVLAWGTPVVSVQVLQDRLLCRLGENDRYGAVLLDSSSGLLLAVADPISRVLASDDGVLLQSARDSSVMLIK</sequence>
<keyword evidence="4" id="KW-1185">Reference proteome</keyword>
<accession>A0A3B0CLL9</accession>
<evidence type="ECO:0000259" key="2">
    <source>
        <dbReference type="Pfam" id="PF16472"/>
    </source>
</evidence>
<dbReference type="EMBL" id="RBAH01000002">
    <property type="protein sequence ID" value="RKN86112.1"/>
    <property type="molecule type" value="Genomic_DNA"/>
</dbReference>
<evidence type="ECO:0000256" key="1">
    <source>
        <dbReference type="SAM" id="SignalP"/>
    </source>
</evidence>
<comment type="caution">
    <text evidence="3">The sequence shown here is derived from an EMBL/GenBank/DDBJ whole genome shotgun (WGS) entry which is preliminary data.</text>
</comment>
<name>A0A3B0CLL9_9BACL</name>
<dbReference type="Proteomes" id="UP000282311">
    <property type="component" value="Unassembled WGS sequence"/>
</dbReference>
<organism evidence="3 4">
    <name type="scientific">Paenibacillus ginsengarvi</name>
    <dbReference type="NCBI Taxonomy" id="400777"/>
    <lineage>
        <taxon>Bacteria</taxon>
        <taxon>Bacillati</taxon>
        <taxon>Bacillota</taxon>
        <taxon>Bacilli</taxon>
        <taxon>Bacillales</taxon>
        <taxon>Paenibacillaceae</taxon>
        <taxon>Paenibacillus</taxon>
    </lineage>
</organism>
<feature type="domain" description="Prolow-density lipoprotein receptor-related protein 1-like beta-propeller" evidence="2">
    <location>
        <begin position="371"/>
        <end position="458"/>
    </location>
</feature>
<proteinExistence type="predicted"/>
<reference evidence="3 4" key="1">
    <citation type="journal article" date="2007" name="Int. J. Syst. Evol. Microbiol.">
        <title>Paenibacillus ginsengarvi sp. nov., isolated from soil from ginseng cultivation.</title>
        <authorList>
            <person name="Yoon M.H."/>
            <person name="Ten L.N."/>
            <person name="Im W.T."/>
        </authorList>
    </citation>
    <scope>NUCLEOTIDE SEQUENCE [LARGE SCALE GENOMIC DNA]</scope>
    <source>
        <strain evidence="3 4">KCTC 13059</strain>
    </source>
</reference>
<keyword evidence="1" id="KW-0732">Signal</keyword>
<evidence type="ECO:0000313" key="4">
    <source>
        <dbReference type="Proteomes" id="UP000282311"/>
    </source>
</evidence>
<protein>
    <submittedName>
        <fullName evidence="3">DUF5050 domain-containing protein</fullName>
    </submittedName>
</protein>
<dbReference type="Pfam" id="PF16472">
    <property type="entry name" value="DUF5050"/>
    <property type="match status" value="1"/>
</dbReference>
<dbReference type="InterPro" id="IPR015943">
    <property type="entry name" value="WD40/YVTN_repeat-like_dom_sf"/>
</dbReference>
<dbReference type="InterPro" id="IPR032485">
    <property type="entry name" value="LRP1-like_beta_prop"/>
</dbReference>
<dbReference type="Gene3D" id="2.130.10.10">
    <property type="entry name" value="YVTN repeat-like/Quinoprotein amine dehydrogenase"/>
    <property type="match status" value="1"/>
</dbReference>
<evidence type="ECO:0000313" key="3">
    <source>
        <dbReference type="EMBL" id="RKN86112.1"/>
    </source>
</evidence>
<feature type="chain" id="PRO_5038709383" evidence="1">
    <location>
        <begin position="30"/>
        <end position="531"/>
    </location>
</feature>